<dbReference type="CDD" id="cd02136">
    <property type="entry name" value="PnbA_NfnB-like"/>
    <property type="match status" value="1"/>
</dbReference>
<evidence type="ECO:0000256" key="5">
    <source>
        <dbReference type="ARBA" id="ARBA00023002"/>
    </source>
</evidence>
<keyword evidence="3" id="KW-0285">Flavoprotein</keyword>
<proteinExistence type="inferred from homology"/>
<dbReference type="SUPFAM" id="SSF55469">
    <property type="entry name" value="FMN-dependent nitroreductase-like"/>
    <property type="match status" value="1"/>
</dbReference>
<name>A0ABT5Y7U8_9GAMM</name>
<evidence type="ECO:0000256" key="3">
    <source>
        <dbReference type="ARBA" id="ARBA00022630"/>
    </source>
</evidence>
<reference evidence="7" key="1">
    <citation type="submission" date="2022-07" db="EMBL/GenBank/DDBJ databases">
        <title>Marinobacter iranensis a new bacterium isolate from a hipersaline lake in Iran.</title>
        <authorList>
            <person name="Mohammad A.M.A."/>
            <person name="Cristina S.-P."/>
            <person name="Antonio V."/>
        </authorList>
    </citation>
    <scope>NUCLEOTIDE SEQUENCE</scope>
    <source>
        <strain evidence="7">71-i</strain>
    </source>
</reference>
<evidence type="ECO:0000313" key="7">
    <source>
        <dbReference type="EMBL" id="MDF0749637.1"/>
    </source>
</evidence>
<comment type="similarity">
    <text evidence="2">Belongs to the nitroreductase family.</text>
</comment>
<dbReference type="PANTHER" id="PTHR43673">
    <property type="entry name" value="NAD(P)H NITROREDUCTASE YDGI-RELATED"/>
    <property type="match status" value="1"/>
</dbReference>
<keyword evidence="5" id="KW-0560">Oxidoreductase</keyword>
<accession>A0ABT5Y7U8</accession>
<organism evidence="7 8">
    <name type="scientific">Marinobacter iranensis</name>
    <dbReference type="NCBI Taxonomy" id="2962607"/>
    <lineage>
        <taxon>Bacteria</taxon>
        <taxon>Pseudomonadati</taxon>
        <taxon>Pseudomonadota</taxon>
        <taxon>Gammaproteobacteria</taxon>
        <taxon>Pseudomonadales</taxon>
        <taxon>Marinobacteraceae</taxon>
        <taxon>Marinobacter</taxon>
    </lineage>
</organism>
<sequence length="227" mass="25694">MVPAKPSIPLIDAVTSRRSIRGFLPEPVPREILEHVFEIAQQAPSNCNTQPWKAFVASGETKEKLRQKFLERQKDAVPGNPDFSYVSRFEGEYRTRQVECAVALYNEMGIARDDKAGRLRAVRRNFELFDAPHIVFLGMDRQFGSTIALDVGIYAQTLMLTMQAFGISSCAMGSMRAYPDLVREAFELDDQTGILLGISFGYEDPEVDANRTRTTRELMENTVTFRE</sequence>
<evidence type="ECO:0000256" key="1">
    <source>
        <dbReference type="ARBA" id="ARBA00001917"/>
    </source>
</evidence>
<comment type="caution">
    <text evidence="7">The sequence shown here is derived from an EMBL/GenBank/DDBJ whole genome shotgun (WGS) entry which is preliminary data.</text>
</comment>
<evidence type="ECO:0000256" key="2">
    <source>
        <dbReference type="ARBA" id="ARBA00007118"/>
    </source>
</evidence>
<dbReference type="InterPro" id="IPR029479">
    <property type="entry name" value="Nitroreductase"/>
</dbReference>
<keyword evidence="4" id="KW-0288">FMN</keyword>
<protein>
    <submittedName>
        <fullName evidence="7">Nitroreductase</fullName>
    </submittedName>
</protein>
<dbReference type="EMBL" id="JANCMW010000002">
    <property type="protein sequence ID" value="MDF0749637.1"/>
    <property type="molecule type" value="Genomic_DNA"/>
</dbReference>
<gene>
    <name evidence="7" type="ORF">NLU14_05270</name>
</gene>
<keyword evidence="8" id="KW-1185">Reference proteome</keyword>
<dbReference type="InterPro" id="IPR000415">
    <property type="entry name" value="Nitroreductase-like"/>
</dbReference>
<dbReference type="Pfam" id="PF00881">
    <property type="entry name" value="Nitroreductase"/>
    <property type="match status" value="1"/>
</dbReference>
<evidence type="ECO:0000259" key="6">
    <source>
        <dbReference type="Pfam" id="PF00881"/>
    </source>
</evidence>
<dbReference type="RefSeq" id="WP_275705125.1">
    <property type="nucleotide sequence ID" value="NZ_JANCMW010000002.1"/>
</dbReference>
<feature type="domain" description="Nitroreductase" evidence="6">
    <location>
        <begin position="15"/>
        <end position="202"/>
    </location>
</feature>
<comment type="cofactor">
    <cofactor evidence="1">
        <name>FMN</name>
        <dbReference type="ChEBI" id="CHEBI:58210"/>
    </cofactor>
</comment>
<evidence type="ECO:0000313" key="8">
    <source>
        <dbReference type="Proteomes" id="UP001143391"/>
    </source>
</evidence>
<dbReference type="Proteomes" id="UP001143391">
    <property type="component" value="Unassembled WGS sequence"/>
</dbReference>
<dbReference type="Gene3D" id="3.40.109.10">
    <property type="entry name" value="NADH Oxidase"/>
    <property type="match status" value="1"/>
</dbReference>
<dbReference type="PANTHER" id="PTHR43673:SF2">
    <property type="entry name" value="NITROREDUCTASE"/>
    <property type="match status" value="1"/>
</dbReference>
<evidence type="ECO:0000256" key="4">
    <source>
        <dbReference type="ARBA" id="ARBA00022643"/>
    </source>
</evidence>